<evidence type="ECO:0000256" key="8">
    <source>
        <dbReference type="ARBA" id="ARBA00022527"/>
    </source>
</evidence>
<dbReference type="InParanoid" id="C5DJG0"/>
<keyword evidence="15" id="KW-0460">Magnesium</keyword>
<evidence type="ECO:0000256" key="15">
    <source>
        <dbReference type="ARBA" id="ARBA00022842"/>
    </source>
</evidence>
<comment type="similarity">
    <text evidence="3 19">Belongs to the protein kinase superfamily. RIO-type Ser/Thr kinase family.</text>
</comment>
<evidence type="ECO:0000256" key="3">
    <source>
        <dbReference type="ARBA" id="ARBA00009196"/>
    </source>
</evidence>
<evidence type="ECO:0000259" key="24">
    <source>
        <dbReference type="SMART" id="SM00090"/>
    </source>
</evidence>
<dbReference type="GeneID" id="8293117"/>
<comment type="subcellular location">
    <subcellularLocation>
        <location evidence="2">Cytoplasm</location>
    </subcellularLocation>
</comment>
<proteinExistence type="inferred from homology"/>
<comment type="catalytic activity">
    <reaction evidence="16 19">
        <text>L-threonyl-[protein] + ATP = O-phospho-L-threonyl-[protein] + ADP + H(+)</text>
        <dbReference type="Rhea" id="RHEA:46608"/>
        <dbReference type="Rhea" id="RHEA-COMP:11060"/>
        <dbReference type="Rhea" id="RHEA-COMP:11605"/>
        <dbReference type="ChEBI" id="CHEBI:15378"/>
        <dbReference type="ChEBI" id="CHEBI:30013"/>
        <dbReference type="ChEBI" id="CHEBI:30616"/>
        <dbReference type="ChEBI" id="CHEBI:61977"/>
        <dbReference type="ChEBI" id="CHEBI:456216"/>
        <dbReference type="EC" id="2.7.11.1"/>
    </reaction>
</comment>
<feature type="active site" description="4-aspartylphosphate intermediate" evidence="20">
    <location>
        <position position="312"/>
    </location>
</feature>
<evidence type="ECO:0000256" key="12">
    <source>
        <dbReference type="ARBA" id="ARBA00022777"/>
    </source>
</evidence>
<dbReference type="GO" id="GO:0042254">
    <property type="term" value="P:ribosome biogenesis"/>
    <property type="evidence" value="ECO:0007669"/>
    <property type="project" value="UniProtKB-KW"/>
</dbReference>
<dbReference type="Gene3D" id="1.10.510.10">
    <property type="entry name" value="Transferase(Phosphotransferase) domain 1"/>
    <property type="match status" value="1"/>
</dbReference>
<dbReference type="OMA" id="HPMSLDF"/>
<keyword evidence="6" id="KW-0963">Cytoplasm</keyword>
<feature type="binding site" evidence="21">
    <location>
        <position position="176"/>
    </location>
    <ligand>
        <name>ATP</name>
        <dbReference type="ChEBI" id="CHEBI:30616"/>
    </ligand>
</feature>
<evidence type="ECO:0000313" key="25">
    <source>
        <dbReference type="EMBL" id="CAR24449.1"/>
    </source>
</evidence>
<evidence type="ECO:0000313" key="26">
    <source>
        <dbReference type="Proteomes" id="UP000002036"/>
    </source>
</evidence>
<feature type="binding site" evidence="21">
    <location>
        <position position="249"/>
    </location>
    <ligand>
        <name>ATP</name>
        <dbReference type="ChEBI" id="CHEBI:30616"/>
    </ligand>
</feature>
<evidence type="ECO:0000256" key="14">
    <source>
        <dbReference type="ARBA" id="ARBA00022840"/>
    </source>
</evidence>
<evidence type="ECO:0000256" key="1">
    <source>
        <dbReference type="ARBA" id="ARBA00001946"/>
    </source>
</evidence>
<evidence type="ECO:0000256" key="21">
    <source>
        <dbReference type="PIRSR" id="PIRSR038147-2"/>
    </source>
</evidence>
<dbReference type="STRING" id="559295.C5DJG0"/>
<evidence type="ECO:0000256" key="20">
    <source>
        <dbReference type="PIRSR" id="PIRSR038147-1"/>
    </source>
</evidence>
<dbReference type="GO" id="GO:0046872">
    <property type="term" value="F:metal ion binding"/>
    <property type="evidence" value="ECO:0007669"/>
    <property type="project" value="UniProtKB-KW"/>
</dbReference>
<dbReference type="InterPro" id="IPR018934">
    <property type="entry name" value="RIO_dom"/>
</dbReference>
<dbReference type="GO" id="GO:0005737">
    <property type="term" value="C:cytoplasm"/>
    <property type="evidence" value="ECO:0007669"/>
    <property type="project" value="UniProtKB-SubCell"/>
</dbReference>
<dbReference type="SUPFAM" id="SSF56112">
    <property type="entry name" value="Protein kinase-like (PK-like)"/>
    <property type="match status" value="1"/>
</dbReference>
<comment type="catalytic activity">
    <reaction evidence="17 19">
        <text>L-seryl-[protein] + ATP = O-phospho-L-seryl-[protein] + ADP + H(+)</text>
        <dbReference type="Rhea" id="RHEA:17989"/>
        <dbReference type="Rhea" id="RHEA-COMP:9863"/>
        <dbReference type="Rhea" id="RHEA-COMP:11604"/>
        <dbReference type="ChEBI" id="CHEBI:15378"/>
        <dbReference type="ChEBI" id="CHEBI:29999"/>
        <dbReference type="ChEBI" id="CHEBI:30616"/>
        <dbReference type="ChEBI" id="CHEBI:83421"/>
        <dbReference type="ChEBI" id="CHEBI:456216"/>
        <dbReference type="EC" id="2.7.11.1"/>
    </reaction>
</comment>
<comment type="catalytic activity">
    <reaction evidence="18">
        <text>ATP + H2O = ADP + phosphate + H(+)</text>
        <dbReference type="Rhea" id="RHEA:13065"/>
        <dbReference type="ChEBI" id="CHEBI:15377"/>
        <dbReference type="ChEBI" id="CHEBI:15378"/>
        <dbReference type="ChEBI" id="CHEBI:30616"/>
        <dbReference type="ChEBI" id="CHEBI:43474"/>
        <dbReference type="ChEBI" id="CHEBI:456216"/>
    </reaction>
</comment>
<evidence type="ECO:0000256" key="13">
    <source>
        <dbReference type="ARBA" id="ARBA00022801"/>
    </source>
</evidence>
<dbReference type="EC" id="2.7.11.1" evidence="4 19"/>
<keyword evidence="26" id="KW-1185">Reference proteome</keyword>
<feature type="compositionally biased region" description="Acidic residues" evidence="23">
    <location>
        <begin position="452"/>
        <end position="487"/>
    </location>
</feature>
<sequence length="540" mass="62612">MAYILSECVERGIEITNLLVKNFKKLIAIRFPVKRDLKRSSRATAPARDHCKMSLEDGLGKLSLHEKHGADRDHINTQILDKHAHNIKTDELSVTRAKTSKDKANRATVENVLDPRTMRFLQALKSRGVISEFNGCLSTGKEANVYHAFAGYGAKSSEEEQKVLPNQGERREYAIKIYKTSILVFKDRERYVDGEFRFRNSRSQHNPRKMIKIWAEKEFRNLKRIYQSGVVPAPEPIEVKSNVLVMEFLNRGDGFASPKLKDFPYKDRDETLYYYHTMVAYIRLLYQCCQLVHADLSEYNTIVHNQKLYVIDVSQSVQPEHPMSLDFLRMDIKNINSYFERMSIDIFPERAIFQFVISDKLEKFEGEYTNAEDLRQYVAKTLRPKSGPEDEAEDEVFRSLHLVRNLGGLEERDFDRFTLGKFDLLKSLIAHDNQKVASNFTASEQYELSSSSDEEVSEDEDYNESGSGSEDDDGDDESGESSDEEEWLEKSKEIKGKKHEDKDSKKQRKTDAKEAKREKRKTKVKKHIKKKLIKKTKSKK</sequence>
<evidence type="ECO:0000256" key="5">
    <source>
        <dbReference type="ARBA" id="ARBA00016038"/>
    </source>
</evidence>
<reference evidence="25 26" key="1">
    <citation type="journal article" date="2009" name="Genome Res.">
        <title>Comparative genomics of protoploid Saccharomycetaceae.</title>
        <authorList>
            <consortium name="The Genolevures Consortium"/>
            <person name="Souciet J.-L."/>
            <person name="Dujon B."/>
            <person name="Gaillardin C."/>
            <person name="Johnston M."/>
            <person name="Baret P.V."/>
            <person name="Cliften P."/>
            <person name="Sherman D.J."/>
            <person name="Weissenbach J."/>
            <person name="Westhof E."/>
            <person name="Wincker P."/>
            <person name="Jubin C."/>
            <person name="Poulain J."/>
            <person name="Barbe V."/>
            <person name="Segurens B."/>
            <person name="Artiguenave F."/>
            <person name="Anthouard V."/>
            <person name="Vacherie B."/>
            <person name="Val M.-E."/>
            <person name="Fulton R.S."/>
            <person name="Minx P."/>
            <person name="Wilson R."/>
            <person name="Durrens P."/>
            <person name="Jean G."/>
            <person name="Marck C."/>
            <person name="Martin T."/>
            <person name="Nikolski M."/>
            <person name="Rolland T."/>
            <person name="Seret M.-L."/>
            <person name="Casaregola S."/>
            <person name="Despons L."/>
            <person name="Fairhead C."/>
            <person name="Fischer G."/>
            <person name="Lafontaine I."/>
            <person name="Leh V."/>
            <person name="Lemaire M."/>
            <person name="de Montigny J."/>
            <person name="Neuveglise C."/>
            <person name="Thierry A."/>
            <person name="Blanc-Lenfle I."/>
            <person name="Bleykasten C."/>
            <person name="Diffels J."/>
            <person name="Fritsch E."/>
            <person name="Frangeul L."/>
            <person name="Goeffon A."/>
            <person name="Jauniaux N."/>
            <person name="Kachouri-Lafond R."/>
            <person name="Payen C."/>
            <person name="Potier S."/>
            <person name="Pribylova L."/>
            <person name="Ozanne C."/>
            <person name="Richard G.-F."/>
            <person name="Sacerdot C."/>
            <person name="Straub M.-L."/>
            <person name="Talla E."/>
        </authorList>
    </citation>
    <scope>NUCLEOTIDE SEQUENCE [LARGE SCALE GENOMIC DNA]</scope>
    <source>
        <strain evidence="26">ATCC 56472 / CBS 6340 / NRRL Y-8284</strain>
    </source>
</reference>
<dbReference type="PANTHER" id="PTHR45723">
    <property type="entry name" value="SERINE/THREONINE-PROTEIN KINASE RIO1"/>
    <property type="match status" value="1"/>
</dbReference>
<keyword evidence="13" id="KW-0378">Hydrolase</keyword>
<evidence type="ECO:0000256" key="7">
    <source>
        <dbReference type="ARBA" id="ARBA00022517"/>
    </source>
</evidence>
<dbReference type="SMART" id="SM00090">
    <property type="entry name" value="RIO"/>
    <property type="match status" value="1"/>
</dbReference>
<dbReference type="Gene3D" id="3.30.200.20">
    <property type="entry name" value="Phosphorylase Kinase, domain 1"/>
    <property type="match status" value="1"/>
</dbReference>
<keyword evidence="8 19" id="KW-0723">Serine/threonine-protein kinase</keyword>
<dbReference type="InterPro" id="IPR000687">
    <property type="entry name" value="RIO_kinase"/>
</dbReference>
<keyword evidence="10" id="KW-0479">Metal-binding</keyword>
<dbReference type="GO" id="GO:0106310">
    <property type="term" value="F:protein serine kinase activity"/>
    <property type="evidence" value="ECO:0007669"/>
    <property type="project" value="RHEA"/>
</dbReference>
<dbReference type="GO" id="GO:0016887">
    <property type="term" value="F:ATP hydrolysis activity"/>
    <property type="evidence" value="ECO:0007669"/>
    <property type="project" value="RHEA"/>
</dbReference>
<name>C5DJG0_LACTC</name>
<feature type="compositionally biased region" description="Basic residues" evidence="23">
    <location>
        <begin position="518"/>
        <end position="540"/>
    </location>
</feature>
<feature type="binding site" evidence="22">
    <location>
        <position position="300"/>
    </location>
    <ligand>
        <name>Mg(2+)</name>
        <dbReference type="ChEBI" id="CHEBI:18420"/>
    </ligand>
</feature>
<dbReference type="GO" id="GO:0005524">
    <property type="term" value="F:ATP binding"/>
    <property type="evidence" value="ECO:0007669"/>
    <property type="project" value="UniProtKB-KW"/>
</dbReference>
<dbReference type="AlphaFoldDB" id="C5DJG0"/>
<accession>C5DJG0</accession>
<feature type="domain" description="RIO kinase" evidence="24">
    <location>
        <begin position="102"/>
        <end position="358"/>
    </location>
</feature>
<evidence type="ECO:0000256" key="18">
    <source>
        <dbReference type="ARBA" id="ARBA00049360"/>
    </source>
</evidence>
<evidence type="ECO:0000256" key="16">
    <source>
        <dbReference type="ARBA" id="ARBA00047899"/>
    </source>
</evidence>
<evidence type="ECO:0000256" key="10">
    <source>
        <dbReference type="ARBA" id="ARBA00022723"/>
    </source>
</evidence>
<feature type="binding site" evidence="22">
    <location>
        <position position="312"/>
    </location>
    <ligand>
        <name>Mg(2+)</name>
        <dbReference type="ChEBI" id="CHEBI:18420"/>
    </ligand>
</feature>
<dbReference type="OrthoDB" id="205248at2759"/>
<evidence type="ECO:0000256" key="2">
    <source>
        <dbReference type="ARBA" id="ARBA00004496"/>
    </source>
</evidence>
<evidence type="ECO:0000256" key="9">
    <source>
        <dbReference type="ARBA" id="ARBA00022679"/>
    </source>
</evidence>
<dbReference type="Pfam" id="PF01163">
    <property type="entry name" value="RIO1"/>
    <property type="match status" value="1"/>
</dbReference>
<dbReference type="InterPro" id="IPR011009">
    <property type="entry name" value="Kinase-like_dom_sf"/>
</dbReference>
<dbReference type="eggNOG" id="KOG2270">
    <property type="taxonomic scope" value="Eukaryota"/>
</dbReference>
<dbReference type="FunFam" id="3.30.200.20:FF:000403">
    <property type="entry name" value="Serine/threonine-protein kinase RIO1"/>
    <property type="match status" value="1"/>
</dbReference>
<dbReference type="KEGG" id="lth:KLTH0F16104g"/>
<dbReference type="EMBL" id="CU928170">
    <property type="protein sequence ID" value="CAR24449.1"/>
    <property type="molecule type" value="Genomic_DNA"/>
</dbReference>
<evidence type="ECO:0000256" key="4">
    <source>
        <dbReference type="ARBA" id="ARBA00012513"/>
    </source>
</evidence>
<comment type="cofactor">
    <cofactor evidence="1 22">
        <name>Mg(2+)</name>
        <dbReference type="ChEBI" id="CHEBI:18420"/>
    </cofactor>
</comment>
<dbReference type="HOGENOM" id="CLU_018693_4_1_1"/>
<keyword evidence="14 19" id="KW-0067">ATP-binding</keyword>
<organism evidence="25 26">
    <name type="scientific">Lachancea thermotolerans (strain ATCC 56472 / CBS 6340 / NRRL Y-8284)</name>
    <name type="common">Yeast</name>
    <name type="synonym">Kluyveromyces thermotolerans</name>
    <dbReference type="NCBI Taxonomy" id="559295"/>
    <lineage>
        <taxon>Eukaryota</taxon>
        <taxon>Fungi</taxon>
        <taxon>Dikarya</taxon>
        <taxon>Ascomycota</taxon>
        <taxon>Saccharomycotina</taxon>
        <taxon>Saccharomycetes</taxon>
        <taxon>Saccharomycetales</taxon>
        <taxon>Saccharomycetaceae</taxon>
        <taxon>Lachancea</taxon>
    </lineage>
</organism>
<evidence type="ECO:0000256" key="11">
    <source>
        <dbReference type="ARBA" id="ARBA00022741"/>
    </source>
</evidence>
<keyword evidence="7" id="KW-0690">Ribosome biogenesis</keyword>
<evidence type="ECO:0000256" key="22">
    <source>
        <dbReference type="PIRSR" id="PIRSR038147-3"/>
    </source>
</evidence>
<keyword evidence="12 19" id="KW-0418">Kinase</keyword>
<evidence type="ECO:0000256" key="17">
    <source>
        <dbReference type="ARBA" id="ARBA00048679"/>
    </source>
</evidence>
<evidence type="ECO:0000256" key="6">
    <source>
        <dbReference type="ARBA" id="ARBA00022490"/>
    </source>
</evidence>
<dbReference type="FunFam" id="1.10.510.10:FF:000755">
    <property type="entry name" value="Homoserine kinase"/>
    <property type="match status" value="1"/>
</dbReference>
<dbReference type="FunCoup" id="C5DJG0">
    <property type="interactions" value="1094"/>
</dbReference>
<feature type="region of interest" description="Disordered" evidence="23">
    <location>
        <begin position="444"/>
        <end position="540"/>
    </location>
</feature>
<dbReference type="PIRSF" id="PIRSF038147">
    <property type="entry name" value="Ser/Thr_PK_RIO1"/>
    <property type="match status" value="1"/>
</dbReference>
<keyword evidence="9 19" id="KW-0808">Transferase</keyword>
<gene>
    <name evidence="25" type="ordered locus">KLTH0F16104g</name>
</gene>
<dbReference type="Proteomes" id="UP000002036">
    <property type="component" value="Chromosome F"/>
</dbReference>
<dbReference type="InterPro" id="IPR051272">
    <property type="entry name" value="RIO-type_Ser/Thr_kinase"/>
</dbReference>
<dbReference type="RefSeq" id="XP_002554886.1">
    <property type="nucleotide sequence ID" value="XM_002554840.1"/>
</dbReference>
<evidence type="ECO:0000256" key="23">
    <source>
        <dbReference type="SAM" id="MobiDB-lite"/>
    </source>
</evidence>
<dbReference type="InterPro" id="IPR018935">
    <property type="entry name" value="RIO_kinase_CS"/>
</dbReference>
<feature type="compositionally biased region" description="Basic and acidic residues" evidence="23">
    <location>
        <begin position="488"/>
        <end position="517"/>
    </location>
</feature>
<dbReference type="PROSITE" id="PS01245">
    <property type="entry name" value="RIO1"/>
    <property type="match status" value="1"/>
</dbReference>
<feature type="active site" description="Proton acceptor" evidence="20">
    <location>
        <position position="295"/>
    </location>
</feature>
<protein>
    <recommendedName>
        <fullName evidence="5 19">Serine/threonine-protein kinase RIO1</fullName>
        <ecNumber evidence="4 19">2.7.11.1</ecNumber>
    </recommendedName>
</protein>
<keyword evidence="11 19" id="KW-0547">Nucleotide-binding</keyword>
<evidence type="ECO:0000256" key="19">
    <source>
        <dbReference type="PIRNR" id="PIRNR038147"/>
    </source>
</evidence>
<dbReference type="InterPro" id="IPR017407">
    <property type="entry name" value="Ser/Thr_kinase_Rio1"/>
</dbReference>
<dbReference type="GO" id="GO:0004674">
    <property type="term" value="F:protein serine/threonine kinase activity"/>
    <property type="evidence" value="ECO:0007669"/>
    <property type="project" value="UniProtKB-KW"/>
</dbReference>